<dbReference type="GO" id="GO:0003887">
    <property type="term" value="F:DNA-directed DNA polymerase activity"/>
    <property type="evidence" value="ECO:0007669"/>
    <property type="project" value="UniProtKB-EC"/>
</dbReference>
<dbReference type="GO" id="GO:0006261">
    <property type="term" value="P:DNA-templated DNA replication"/>
    <property type="evidence" value="ECO:0007669"/>
    <property type="project" value="InterPro"/>
</dbReference>
<evidence type="ECO:0000256" key="2">
    <source>
        <dbReference type="ARBA" id="ARBA00012417"/>
    </source>
</evidence>
<dbReference type="Pfam" id="PF00476">
    <property type="entry name" value="DNA_pol_A"/>
    <property type="match status" value="1"/>
</dbReference>
<dbReference type="RefSeq" id="WP_145275241.1">
    <property type="nucleotide sequence ID" value="NZ_CP036426.1"/>
</dbReference>
<evidence type="ECO:0000256" key="4">
    <source>
        <dbReference type="ARBA" id="ARBA00022705"/>
    </source>
</evidence>
<dbReference type="GO" id="GO:0003677">
    <property type="term" value="F:DNA binding"/>
    <property type="evidence" value="ECO:0007669"/>
    <property type="project" value="InterPro"/>
</dbReference>
<dbReference type="InterPro" id="IPR043502">
    <property type="entry name" value="DNA/RNA_pol_sf"/>
</dbReference>
<keyword evidence="8" id="KW-0548">Nucleotidyltransferase</keyword>
<dbReference type="KEGG" id="tpla:ElP_53720"/>
<gene>
    <name evidence="8" type="primary">polA_3</name>
    <name evidence="8" type="ORF">ElP_53720</name>
</gene>
<evidence type="ECO:0000256" key="5">
    <source>
        <dbReference type="ARBA" id="ARBA00049244"/>
    </source>
</evidence>
<dbReference type="SUPFAM" id="SSF56672">
    <property type="entry name" value="DNA/RNA polymerases"/>
    <property type="match status" value="1"/>
</dbReference>
<feature type="compositionally biased region" description="Polar residues" evidence="6">
    <location>
        <begin position="790"/>
        <end position="799"/>
    </location>
</feature>
<keyword evidence="9" id="KW-1185">Reference proteome</keyword>
<evidence type="ECO:0000313" key="8">
    <source>
        <dbReference type="EMBL" id="QDV37433.1"/>
    </source>
</evidence>
<reference evidence="8 9" key="1">
    <citation type="submission" date="2019-02" db="EMBL/GenBank/DDBJ databases">
        <title>Deep-cultivation of Planctomycetes and their phenomic and genomic characterization uncovers novel biology.</title>
        <authorList>
            <person name="Wiegand S."/>
            <person name="Jogler M."/>
            <person name="Boedeker C."/>
            <person name="Pinto D."/>
            <person name="Vollmers J."/>
            <person name="Rivas-Marin E."/>
            <person name="Kohn T."/>
            <person name="Peeters S.H."/>
            <person name="Heuer A."/>
            <person name="Rast P."/>
            <person name="Oberbeckmann S."/>
            <person name="Bunk B."/>
            <person name="Jeske O."/>
            <person name="Meyerdierks A."/>
            <person name="Storesund J.E."/>
            <person name="Kallscheuer N."/>
            <person name="Luecker S."/>
            <person name="Lage O.M."/>
            <person name="Pohl T."/>
            <person name="Merkel B.J."/>
            <person name="Hornburger P."/>
            <person name="Mueller R.-W."/>
            <person name="Bruemmer F."/>
            <person name="Labrenz M."/>
            <person name="Spormann A.M."/>
            <person name="Op den Camp H."/>
            <person name="Overmann J."/>
            <person name="Amann R."/>
            <person name="Jetten M.S.M."/>
            <person name="Mascher T."/>
            <person name="Medema M.H."/>
            <person name="Devos D.P."/>
            <person name="Kaster A.-K."/>
            <person name="Ovreas L."/>
            <person name="Rohde M."/>
            <person name="Galperin M.Y."/>
            <person name="Jogler C."/>
        </authorList>
    </citation>
    <scope>NUCLEOTIDE SEQUENCE [LARGE SCALE GENOMIC DNA]</scope>
    <source>
        <strain evidence="8 9">ElP</strain>
    </source>
</reference>
<evidence type="ECO:0000313" key="9">
    <source>
        <dbReference type="Proteomes" id="UP000317835"/>
    </source>
</evidence>
<dbReference type="PANTHER" id="PTHR10133">
    <property type="entry name" value="DNA POLYMERASE I"/>
    <property type="match status" value="1"/>
</dbReference>
<keyword evidence="8" id="KW-0808">Transferase</keyword>
<dbReference type="EMBL" id="CP036426">
    <property type="protein sequence ID" value="QDV37433.1"/>
    <property type="molecule type" value="Genomic_DNA"/>
</dbReference>
<dbReference type="Gene3D" id="3.30.420.10">
    <property type="entry name" value="Ribonuclease H-like superfamily/Ribonuclease H"/>
    <property type="match status" value="1"/>
</dbReference>
<evidence type="ECO:0000256" key="1">
    <source>
        <dbReference type="ARBA" id="ARBA00007705"/>
    </source>
</evidence>
<dbReference type="EC" id="2.7.7.7" evidence="2"/>
<dbReference type="GO" id="GO:0008408">
    <property type="term" value="F:3'-5' exonuclease activity"/>
    <property type="evidence" value="ECO:0007669"/>
    <property type="project" value="InterPro"/>
</dbReference>
<dbReference type="InterPro" id="IPR001098">
    <property type="entry name" value="DNA-dir_DNA_pol_A_palm_dom"/>
</dbReference>
<feature type="region of interest" description="Disordered" evidence="6">
    <location>
        <begin position="780"/>
        <end position="799"/>
    </location>
</feature>
<dbReference type="InterPro" id="IPR002298">
    <property type="entry name" value="DNA_polymerase_A"/>
</dbReference>
<dbReference type="Proteomes" id="UP000317835">
    <property type="component" value="Chromosome"/>
</dbReference>
<dbReference type="SMART" id="SM00482">
    <property type="entry name" value="POLAc"/>
    <property type="match status" value="1"/>
</dbReference>
<feature type="domain" description="DNA-directed DNA polymerase family A palm" evidence="7">
    <location>
        <begin position="421"/>
        <end position="725"/>
    </location>
</feature>
<evidence type="ECO:0000256" key="3">
    <source>
        <dbReference type="ARBA" id="ARBA00020311"/>
    </source>
</evidence>
<evidence type="ECO:0000256" key="6">
    <source>
        <dbReference type="SAM" id="MobiDB-lite"/>
    </source>
</evidence>
<sequence length="799" mass="88488">MIAPHRLAHVTIGERTFPCERPWDARPLELRPRCPYIAFDTETTVVDLRREVPQLVLASFCSGRRQGLLHPDQIGPFILAHREARLIAHNAAFDFWVVDRHLRERAEEEALRSWWNLCDRGRLHCSMTLDMLIRLAEGRPGKGGGDRIEPRNLAEVAAEVTSLRITKEDTARTSFGEILGANWEGIDQRFLDYAVRDAIVTYPTYLSLSATAERLMRGHGYAPDDPGDERSSIRPDAVRSFGLLSEAVQVKGAIALAAITRNGIDLDAGRVARLEAEYRGQLDTLHEQLARDYPGLFHADREGRPRIGGKMGLPSVNQKGLREHLIRAARQAESARGRAIEIPLTDRGKQVSTAAAAWAEHAEDHPLFATWAHREQLRKMLEFFGRLGAGRVHPRYDVLKRTGRTSCSDPNVQNLPRKGGVRELFLAGPGRLLLMSDYAAVELRTLAATCLARYGSSRLAETIRAGIDPHCYTAAMLLGLPLERFMALADADDEVELDGRRQVVRGHHFRRHRQDAKAVNFGVPGGLGARGLVDYARASYGVELTVEQAEAFRSRLIREVYPELERYLADETMAALARNLGTREEECWEALDRGGRREPSLLRGVENLVKGRTQKRDGTPYNERWVSDVWETLADLDRGGDPGLSRLLADRQAGPRLHRRLFGRPAVTLTGRIRGGCSYTEACNAPFQGLAADGAKWGLWGLLKAGYRTVAFIHDEVLVTLPDEGGHVAEAEIRRVESVLRDAMASVLVGDISIACESSLADRWTKEAGMVVVDGKARPLPAPAVAGEAPQTSAEPSAA</sequence>
<organism evidence="8 9">
    <name type="scientific">Tautonia plasticadhaerens</name>
    <dbReference type="NCBI Taxonomy" id="2527974"/>
    <lineage>
        <taxon>Bacteria</taxon>
        <taxon>Pseudomonadati</taxon>
        <taxon>Planctomycetota</taxon>
        <taxon>Planctomycetia</taxon>
        <taxon>Isosphaerales</taxon>
        <taxon>Isosphaeraceae</taxon>
        <taxon>Tautonia</taxon>
    </lineage>
</organism>
<name>A0A518H9C2_9BACT</name>
<dbReference type="Pfam" id="PF01612">
    <property type="entry name" value="DNA_pol_A_exo1"/>
    <property type="match status" value="1"/>
</dbReference>
<dbReference type="InterPro" id="IPR036397">
    <property type="entry name" value="RNaseH_sf"/>
</dbReference>
<comment type="similarity">
    <text evidence="1">Belongs to the DNA polymerase type-A family.</text>
</comment>
<dbReference type="OrthoDB" id="238874at2"/>
<dbReference type="GO" id="GO:0006302">
    <property type="term" value="P:double-strand break repair"/>
    <property type="evidence" value="ECO:0007669"/>
    <property type="project" value="TreeGrafter"/>
</dbReference>
<accession>A0A518H9C2</accession>
<protein>
    <recommendedName>
        <fullName evidence="3">DNA polymerase I</fullName>
        <ecNumber evidence="2">2.7.7.7</ecNumber>
    </recommendedName>
</protein>
<dbReference type="InterPro" id="IPR002562">
    <property type="entry name" value="3'-5'_exonuclease_dom"/>
</dbReference>
<dbReference type="SUPFAM" id="SSF53098">
    <property type="entry name" value="Ribonuclease H-like"/>
    <property type="match status" value="1"/>
</dbReference>
<dbReference type="Gene3D" id="3.30.70.370">
    <property type="match status" value="2"/>
</dbReference>
<keyword evidence="4" id="KW-0235">DNA replication</keyword>
<comment type="catalytic activity">
    <reaction evidence="5">
        <text>DNA(n) + a 2'-deoxyribonucleoside 5'-triphosphate = DNA(n+1) + diphosphate</text>
        <dbReference type="Rhea" id="RHEA:22508"/>
        <dbReference type="Rhea" id="RHEA-COMP:17339"/>
        <dbReference type="Rhea" id="RHEA-COMP:17340"/>
        <dbReference type="ChEBI" id="CHEBI:33019"/>
        <dbReference type="ChEBI" id="CHEBI:61560"/>
        <dbReference type="ChEBI" id="CHEBI:173112"/>
        <dbReference type="EC" id="2.7.7.7"/>
    </reaction>
</comment>
<dbReference type="Gene3D" id="1.10.150.20">
    <property type="entry name" value="5' to 3' exonuclease, C-terminal subdomain"/>
    <property type="match status" value="2"/>
</dbReference>
<proteinExistence type="inferred from homology"/>
<dbReference type="PANTHER" id="PTHR10133:SF27">
    <property type="entry name" value="DNA POLYMERASE NU"/>
    <property type="match status" value="1"/>
</dbReference>
<dbReference type="AlphaFoldDB" id="A0A518H9C2"/>
<dbReference type="InterPro" id="IPR012337">
    <property type="entry name" value="RNaseH-like_sf"/>
</dbReference>
<evidence type="ECO:0000259" key="7">
    <source>
        <dbReference type="SMART" id="SM00482"/>
    </source>
</evidence>